<keyword evidence="3" id="KW-1185">Reference proteome</keyword>
<feature type="region of interest" description="Disordered" evidence="1">
    <location>
        <begin position="155"/>
        <end position="193"/>
    </location>
</feature>
<dbReference type="Proteomes" id="UP001306508">
    <property type="component" value="Unassembled WGS sequence"/>
</dbReference>
<name>A0AAN7WS27_9SACH</name>
<protein>
    <submittedName>
        <fullName evidence="2">Uncharacterized protein</fullName>
    </submittedName>
</protein>
<reference evidence="3" key="1">
    <citation type="submission" date="2023-07" db="EMBL/GenBank/DDBJ databases">
        <title>A draft genome of Kazachstania heterogenica Y-27499.</title>
        <authorList>
            <person name="Donic C."/>
            <person name="Kralova J.S."/>
            <person name="Fidel L."/>
            <person name="Ben-Dor S."/>
            <person name="Jung S."/>
        </authorList>
    </citation>
    <scope>NUCLEOTIDE SEQUENCE [LARGE SCALE GENOMIC DNA]</scope>
    <source>
        <strain evidence="3">Y27499</strain>
    </source>
</reference>
<evidence type="ECO:0000313" key="3">
    <source>
        <dbReference type="Proteomes" id="UP001306508"/>
    </source>
</evidence>
<gene>
    <name evidence="2" type="ORF">RI543_004055</name>
</gene>
<accession>A0AAN7WS27</accession>
<comment type="caution">
    <text evidence="2">The sequence shown here is derived from an EMBL/GenBank/DDBJ whole genome shotgun (WGS) entry which is preliminary data.</text>
</comment>
<evidence type="ECO:0000256" key="1">
    <source>
        <dbReference type="SAM" id="MobiDB-lite"/>
    </source>
</evidence>
<feature type="compositionally biased region" description="Low complexity" evidence="1">
    <location>
        <begin position="166"/>
        <end position="181"/>
    </location>
</feature>
<evidence type="ECO:0000313" key="2">
    <source>
        <dbReference type="EMBL" id="KAK5778393.1"/>
    </source>
</evidence>
<dbReference type="AlphaFoldDB" id="A0AAN7WS27"/>
<sequence>MCKIEREEKDTIQLINALLSSLNLKELISLQYEIIKRIELMIDNPIAKKCEEIRNVNIPNKELLSTDLFSNSIDYRHQNSRQNDIKREINGLLDIVDDSQDLVLTQYNTNTNTNMPYGGSQLNTQVEEHAFIKENGSSPLKESQDIKLTNLIRARRQNSKNSYHMNNNNNNNRTKPNTTTTGETKGSQDLDSKIPSEPIPLLMTKHSSAKKVNFNINPITKKPWILEDFKPNCQVTDIKRGRQKLEQFYAKVGKPNQVYPSKQDHCHSNINDLYGLNKSNSEYLFDNLRHRSRSPPGYGRMDFPSTQERTEDKIKSQRIIYEKTLYRFHAATNSMTPSFEREFLFKKDLLNTIVDDNNFTWNEKNLKIFLRSK</sequence>
<proteinExistence type="predicted"/>
<organism evidence="2 3">
    <name type="scientific">Arxiozyma heterogenica</name>
    <dbReference type="NCBI Taxonomy" id="278026"/>
    <lineage>
        <taxon>Eukaryota</taxon>
        <taxon>Fungi</taxon>
        <taxon>Dikarya</taxon>
        <taxon>Ascomycota</taxon>
        <taxon>Saccharomycotina</taxon>
        <taxon>Saccharomycetes</taxon>
        <taxon>Saccharomycetales</taxon>
        <taxon>Saccharomycetaceae</taxon>
        <taxon>Arxiozyma</taxon>
    </lineage>
</organism>
<dbReference type="EMBL" id="JAWIZZ010000053">
    <property type="protein sequence ID" value="KAK5778393.1"/>
    <property type="molecule type" value="Genomic_DNA"/>
</dbReference>